<evidence type="ECO:0000256" key="1">
    <source>
        <dbReference type="ARBA" id="ARBA00022679"/>
    </source>
</evidence>
<keyword evidence="3" id="KW-0472">Membrane</keyword>
<dbReference type="InterPro" id="IPR001451">
    <property type="entry name" value="Hexapep"/>
</dbReference>
<dbReference type="SUPFAM" id="SSF51161">
    <property type="entry name" value="Trimeric LpxA-like enzymes"/>
    <property type="match status" value="1"/>
</dbReference>
<dbReference type="PANTHER" id="PTHR23416:SF78">
    <property type="entry name" value="LIPOPOLYSACCHARIDE BIOSYNTHESIS O-ACETYL TRANSFERASE WBBJ-RELATED"/>
    <property type="match status" value="1"/>
</dbReference>
<dbReference type="PROSITE" id="PS00101">
    <property type="entry name" value="HEXAPEP_TRANSFERASES"/>
    <property type="match status" value="1"/>
</dbReference>
<dbReference type="Proteomes" id="UP000334990">
    <property type="component" value="Unassembled WGS sequence"/>
</dbReference>
<feature type="transmembrane region" description="Helical" evidence="3">
    <location>
        <begin position="12"/>
        <end position="29"/>
    </location>
</feature>
<organism evidence="4 5">
    <name type="scientific">Acrocarpospora corrugata</name>
    <dbReference type="NCBI Taxonomy" id="35763"/>
    <lineage>
        <taxon>Bacteria</taxon>
        <taxon>Bacillati</taxon>
        <taxon>Actinomycetota</taxon>
        <taxon>Actinomycetes</taxon>
        <taxon>Streptosporangiales</taxon>
        <taxon>Streptosporangiaceae</taxon>
        <taxon>Acrocarpospora</taxon>
    </lineage>
</organism>
<dbReference type="InterPro" id="IPR051159">
    <property type="entry name" value="Hexapeptide_acetyltransf"/>
</dbReference>
<dbReference type="CDD" id="cd04647">
    <property type="entry name" value="LbH_MAT_like"/>
    <property type="match status" value="1"/>
</dbReference>
<dbReference type="InterPro" id="IPR011004">
    <property type="entry name" value="Trimer_LpxA-like_sf"/>
</dbReference>
<dbReference type="EMBL" id="BLAD01000050">
    <property type="protein sequence ID" value="GES01366.1"/>
    <property type="molecule type" value="Genomic_DNA"/>
</dbReference>
<dbReference type="GO" id="GO:0016740">
    <property type="term" value="F:transferase activity"/>
    <property type="evidence" value="ECO:0007669"/>
    <property type="project" value="UniProtKB-KW"/>
</dbReference>
<reference evidence="4 5" key="1">
    <citation type="submission" date="2019-10" db="EMBL/GenBank/DDBJ databases">
        <title>Whole genome shotgun sequence of Acrocarpospora corrugata NBRC 13972.</title>
        <authorList>
            <person name="Ichikawa N."/>
            <person name="Kimura A."/>
            <person name="Kitahashi Y."/>
            <person name="Komaki H."/>
            <person name="Oguchi A."/>
        </authorList>
    </citation>
    <scope>NUCLEOTIDE SEQUENCE [LARGE SCALE GENOMIC DNA]</scope>
    <source>
        <strain evidence="4 5">NBRC 13972</strain>
    </source>
</reference>
<name>A0A5M3VXV4_9ACTN</name>
<proteinExistence type="predicted"/>
<dbReference type="PANTHER" id="PTHR23416">
    <property type="entry name" value="SIALIC ACID SYNTHASE-RELATED"/>
    <property type="match status" value="1"/>
</dbReference>
<evidence type="ECO:0000313" key="4">
    <source>
        <dbReference type="EMBL" id="GES01366.1"/>
    </source>
</evidence>
<keyword evidence="1" id="KW-0808">Transferase</keyword>
<accession>A0A5M3VXV4</accession>
<keyword evidence="3" id="KW-0812">Transmembrane</keyword>
<dbReference type="Pfam" id="PF00132">
    <property type="entry name" value="Hexapep"/>
    <property type="match status" value="1"/>
</dbReference>
<evidence type="ECO:0008006" key="6">
    <source>
        <dbReference type="Google" id="ProtNLM"/>
    </source>
</evidence>
<dbReference type="InterPro" id="IPR018357">
    <property type="entry name" value="Hexapep_transf_CS"/>
</dbReference>
<keyword evidence="5" id="KW-1185">Reference proteome</keyword>
<dbReference type="RefSeq" id="WP_281353233.1">
    <property type="nucleotide sequence ID" value="NZ_BAAABN010000029.1"/>
</dbReference>
<protein>
    <recommendedName>
        <fullName evidence="6">Acetyltransferase</fullName>
    </recommendedName>
</protein>
<comment type="caution">
    <text evidence="4">The sequence shown here is derived from an EMBL/GenBank/DDBJ whole genome shotgun (WGS) entry which is preliminary data.</text>
</comment>
<keyword evidence="3" id="KW-1133">Transmembrane helix</keyword>
<keyword evidence="2" id="KW-0677">Repeat</keyword>
<sequence length="212" mass="22593">MYRALVRRWYRAWRLVGIGCWTLLFRVRYAPFVRMHPTSSVWGPVKLRPFWFRDGRNRDDMLRIELGPRAHLEGSVIVQGGGRFVLGANSFVGSLSVIGVNESVVVGANVMIAQAVSIRDTDHRAAGLDAPMIGQGIETAAVVIEDDVWIGHGATVLRGVTVGRGAIVAAGAVVTRDVPPQTVVGGVPARVLRVRAGSPALPAAPGASRSAG</sequence>
<evidence type="ECO:0000313" key="5">
    <source>
        <dbReference type="Proteomes" id="UP000334990"/>
    </source>
</evidence>
<dbReference type="Gene3D" id="2.160.10.10">
    <property type="entry name" value="Hexapeptide repeat proteins"/>
    <property type="match status" value="1"/>
</dbReference>
<dbReference type="AlphaFoldDB" id="A0A5M3VXV4"/>
<evidence type="ECO:0000256" key="2">
    <source>
        <dbReference type="ARBA" id="ARBA00022737"/>
    </source>
</evidence>
<gene>
    <name evidence="4" type="ORF">Acor_34300</name>
</gene>
<evidence type="ECO:0000256" key="3">
    <source>
        <dbReference type="SAM" id="Phobius"/>
    </source>
</evidence>